<sequence length="8" mass="882">MWLTSGMG</sequence>
<protein>
    <submittedName>
        <fullName evidence="1">Uncharacterized protein</fullName>
    </submittedName>
</protein>
<accession>A0A392TDA4</accession>
<evidence type="ECO:0000313" key="1">
    <source>
        <dbReference type="EMBL" id="MCI59121.1"/>
    </source>
</evidence>
<name>A0A392TDA4_9FABA</name>
<keyword evidence="2" id="KW-1185">Reference proteome</keyword>
<evidence type="ECO:0000313" key="2">
    <source>
        <dbReference type="Proteomes" id="UP000265520"/>
    </source>
</evidence>
<dbReference type="Proteomes" id="UP000265520">
    <property type="component" value="Unassembled WGS sequence"/>
</dbReference>
<feature type="non-terminal residue" evidence="1">
    <location>
        <position position="8"/>
    </location>
</feature>
<reference evidence="1 2" key="1">
    <citation type="journal article" date="2018" name="Front. Plant Sci.">
        <title>Red Clover (Trifolium pratense) and Zigzag Clover (T. medium) - A Picture of Genomic Similarities and Differences.</title>
        <authorList>
            <person name="Dluhosova J."/>
            <person name="Istvanek J."/>
            <person name="Nedelnik J."/>
            <person name="Repkova J."/>
        </authorList>
    </citation>
    <scope>NUCLEOTIDE SEQUENCE [LARGE SCALE GENOMIC DNA]</scope>
    <source>
        <strain evidence="2">cv. 10/8</strain>
        <tissue evidence="1">Leaf</tissue>
    </source>
</reference>
<proteinExistence type="predicted"/>
<comment type="caution">
    <text evidence="1">The sequence shown here is derived from an EMBL/GenBank/DDBJ whole genome shotgun (WGS) entry which is preliminary data.</text>
</comment>
<dbReference type="EMBL" id="LXQA010557558">
    <property type="protein sequence ID" value="MCI59121.1"/>
    <property type="molecule type" value="Genomic_DNA"/>
</dbReference>
<organism evidence="1 2">
    <name type="scientific">Trifolium medium</name>
    <dbReference type="NCBI Taxonomy" id="97028"/>
    <lineage>
        <taxon>Eukaryota</taxon>
        <taxon>Viridiplantae</taxon>
        <taxon>Streptophyta</taxon>
        <taxon>Embryophyta</taxon>
        <taxon>Tracheophyta</taxon>
        <taxon>Spermatophyta</taxon>
        <taxon>Magnoliopsida</taxon>
        <taxon>eudicotyledons</taxon>
        <taxon>Gunneridae</taxon>
        <taxon>Pentapetalae</taxon>
        <taxon>rosids</taxon>
        <taxon>fabids</taxon>
        <taxon>Fabales</taxon>
        <taxon>Fabaceae</taxon>
        <taxon>Papilionoideae</taxon>
        <taxon>50 kb inversion clade</taxon>
        <taxon>NPAAA clade</taxon>
        <taxon>Hologalegina</taxon>
        <taxon>IRL clade</taxon>
        <taxon>Trifolieae</taxon>
        <taxon>Trifolium</taxon>
    </lineage>
</organism>